<dbReference type="EC" id="4.2.1.75" evidence="2"/>
<evidence type="ECO:0000313" key="2">
    <source>
        <dbReference type="EMBL" id="MFD1880297.1"/>
    </source>
</evidence>
<evidence type="ECO:0000313" key="3">
    <source>
        <dbReference type="Proteomes" id="UP001597213"/>
    </source>
</evidence>
<gene>
    <name evidence="2" type="ORF">ACFSCT_01025</name>
</gene>
<dbReference type="EMBL" id="JBHUEN010000003">
    <property type="protein sequence ID" value="MFD1880297.1"/>
    <property type="molecule type" value="Genomic_DNA"/>
</dbReference>
<protein>
    <submittedName>
        <fullName evidence="2">Uroporphyrinogen-III synthase</fullName>
        <ecNumber evidence="2">4.2.1.75</ecNumber>
    </submittedName>
</protein>
<dbReference type="InterPro" id="IPR003754">
    <property type="entry name" value="4pyrrol_synth_uPrphyn_synth"/>
</dbReference>
<reference evidence="3" key="1">
    <citation type="journal article" date="2019" name="Int. J. Syst. Evol. Microbiol.">
        <title>The Global Catalogue of Microorganisms (GCM) 10K type strain sequencing project: providing services to taxonomists for standard genome sequencing and annotation.</title>
        <authorList>
            <consortium name="The Broad Institute Genomics Platform"/>
            <consortium name="The Broad Institute Genome Sequencing Center for Infectious Disease"/>
            <person name="Wu L."/>
            <person name="Ma J."/>
        </authorList>
    </citation>
    <scope>NUCLEOTIDE SEQUENCE [LARGE SCALE GENOMIC DNA]</scope>
    <source>
        <strain evidence="3">CCUG 56029</strain>
    </source>
</reference>
<feature type="domain" description="Tetrapyrrole biosynthesis uroporphyrinogen III synthase" evidence="1">
    <location>
        <begin position="34"/>
        <end position="205"/>
    </location>
</feature>
<proteinExistence type="predicted"/>
<name>A0ABW4R237_9RHOB</name>
<keyword evidence="2" id="KW-0456">Lyase</keyword>
<dbReference type="RefSeq" id="WP_379139446.1">
    <property type="nucleotide sequence ID" value="NZ_JBHUEN010000003.1"/>
</dbReference>
<dbReference type="Pfam" id="PF02602">
    <property type="entry name" value="HEM4"/>
    <property type="match status" value="1"/>
</dbReference>
<keyword evidence="3" id="KW-1185">Reference proteome</keyword>
<accession>A0ABW4R237</accession>
<dbReference type="GO" id="GO:0004852">
    <property type="term" value="F:uroporphyrinogen-III synthase activity"/>
    <property type="evidence" value="ECO:0007669"/>
    <property type="project" value="UniProtKB-EC"/>
</dbReference>
<dbReference type="Gene3D" id="3.40.50.10090">
    <property type="match status" value="1"/>
</dbReference>
<dbReference type="CDD" id="cd06578">
    <property type="entry name" value="HemD"/>
    <property type="match status" value="1"/>
</dbReference>
<evidence type="ECO:0000259" key="1">
    <source>
        <dbReference type="Pfam" id="PF02602"/>
    </source>
</evidence>
<dbReference type="SUPFAM" id="SSF69618">
    <property type="entry name" value="HemD-like"/>
    <property type="match status" value="1"/>
</dbReference>
<organism evidence="2 3">
    <name type="scientific">Paracoccus pacificus</name>
    <dbReference type="NCBI Taxonomy" id="1463598"/>
    <lineage>
        <taxon>Bacteria</taxon>
        <taxon>Pseudomonadati</taxon>
        <taxon>Pseudomonadota</taxon>
        <taxon>Alphaproteobacteria</taxon>
        <taxon>Rhodobacterales</taxon>
        <taxon>Paracoccaceae</taxon>
        <taxon>Paracoccus</taxon>
    </lineage>
</organism>
<dbReference type="Proteomes" id="UP001597213">
    <property type="component" value="Unassembled WGS sequence"/>
</dbReference>
<dbReference type="InterPro" id="IPR036108">
    <property type="entry name" value="4pyrrol_syn_uPrphyn_synt_sf"/>
</dbReference>
<sequence>MTRNAPPLLLTRPEPGATRFADAFARRFGPDWPVIRAPALAVEPVSFARQALEDASAVILTSPQAAARAGPGRGRLAYAVGDQTALAATQAGFRAISAKGDAAALARLIRERHGRGDTGAGPLFYPHGRQRAADLAALLPELRIVAAVVYEQRPLPPPAEVTSLHGPLLVPVFSPFSARIVAGWLAAGTTRPWVAAISASAAAGFGQAARLAVAVRPDAGAVLDALELLLDGGAGTEQS</sequence>
<comment type="caution">
    <text evidence="2">The sequence shown here is derived from an EMBL/GenBank/DDBJ whole genome shotgun (WGS) entry which is preliminary data.</text>
</comment>